<reference evidence="1 2" key="1">
    <citation type="submission" date="2015-12" db="EMBL/GenBank/DDBJ databases">
        <authorList>
            <person name="Shamseldin A."/>
            <person name="Moawad H."/>
            <person name="Abd El-Rahim W.M."/>
            <person name="Sadowsky M.J."/>
        </authorList>
    </citation>
    <scope>NUCLEOTIDE SEQUENCE [LARGE SCALE GENOMIC DNA]</scope>
    <source>
        <strain evidence="1 2">SJ5A-1</strain>
    </source>
</reference>
<protein>
    <submittedName>
        <fullName evidence="1">Uncharacterized protein</fullName>
    </submittedName>
</protein>
<evidence type="ECO:0000313" key="1">
    <source>
        <dbReference type="EMBL" id="KUF09083.1"/>
    </source>
</evidence>
<accession>A0A0W7WEL0</accession>
<gene>
    <name evidence="1" type="ORF">AVJ23_19345</name>
</gene>
<organism evidence="1 2">
    <name type="scientific">Pseudoponticoccus marisrubri</name>
    <dbReference type="NCBI Taxonomy" id="1685382"/>
    <lineage>
        <taxon>Bacteria</taxon>
        <taxon>Pseudomonadati</taxon>
        <taxon>Pseudomonadota</taxon>
        <taxon>Alphaproteobacteria</taxon>
        <taxon>Rhodobacterales</taxon>
        <taxon>Roseobacteraceae</taxon>
        <taxon>Pseudoponticoccus</taxon>
    </lineage>
</organism>
<comment type="caution">
    <text evidence="1">The sequence shown here is derived from an EMBL/GenBank/DDBJ whole genome shotgun (WGS) entry which is preliminary data.</text>
</comment>
<sequence length="102" mass="10413">MTLGAAVLMMAQAAPAEVVKSERFQGDVQRRAIKPLADGTPMSHIYVSVTTVAGAVPGRAMLPQAGAFAAQAGCRAGTPLSTVVAGVDAQAAEFEVLCRGDR</sequence>
<keyword evidence="2" id="KW-1185">Reference proteome</keyword>
<dbReference type="Proteomes" id="UP000054396">
    <property type="component" value="Unassembled WGS sequence"/>
</dbReference>
<dbReference type="STRING" id="1685382.AVJ23_19345"/>
<proteinExistence type="predicted"/>
<dbReference type="EMBL" id="LPXO01000017">
    <property type="protein sequence ID" value="KUF09083.1"/>
    <property type="molecule type" value="Genomic_DNA"/>
</dbReference>
<name>A0A0W7WEL0_9RHOB</name>
<dbReference type="AlphaFoldDB" id="A0A0W7WEL0"/>
<evidence type="ECO:0000313" key="2">
    <source>
        <dbReference type="Proteomes" id="UP000054396"/>
    </source>
</evidence>